<sequence>MVSIIYCIPQYSQAQCTITGLATEYCESDGSVLLTLSPNDAINSSGGILSGSGISGTSFDPSVAGIGNHTITYSAYEVNQSSTISWSTLTTSDLGLGDDASALVSLGFTFNLLGTNFSTVYISSNGYLTFINSATIDASPENLSDTSEPYFYIAGAWDDLDPSDFDNFIPVIRYEVFGSSPNRVFVVEYADVPHWIAPGGSFNTVNMQIKLYEGTNAIEIHSQNIDSDGGNRVQGISGVVGGENIVGGSTIEYYGTPGRNLTNWSVATDDFVSFTPCTVSQGVTVYQDPDLSLSVSASDPTICSNESTTIDVALSETGINYQLQNTAGPVDIGSPVAGTGGTISLPTGTLTSSTTFQVVASQGNPCEAVLSNTATVTVSGGFSANISSSATANTSCDGESVTFTTSTGGSPSLPVTYEFFVNDVSVQGPSADATYDLTTLNNADEIYAIAYENGTCSAISSTITHTINALPSTALTVNYSSTSVCAGQTITVQVVSSTPGVNYEVFDNTSSSVSSVAAGTSGNINLTTSALSTSQTSLFVRAIDALTGCNDDFPSQAITVTGLPGAPTPDNSTLNYCVGETSLVADFNVAESNLEWYSDASLTTNIHSGVVADPLTDLGVNTSIAGSSTYYVTQTVSGCEGPAASIVVTINPLPNSGLLVTPGSTSVCDGGTLTFSIANSQAGVNYELFNGAISMSNVVAGTGSAVTPIVITSNAFNLPGSPVTIKVTATNAATLCSVDLTDTELITVNPIPTALPVTIADASICNGGSTNVQIANSESGVNYQLRNNVGNVAIGSPVAGTGLAAPIDLPTGALTSSTTFNVLAINATTGCDAQMSNTIGVTVNAIPSPTVSGDNDVCDGNVAVYTTQAGQSNYVWSVSAGGTITSGGTGTDNTATVTWSTVGAQSVSVNYDNASGCDALSATTYNVTVNPNPVPSITPSATTVCVGDAGTTYSVPAVGGDTYNWTVVGGTITAGAGTDEITVTWNTAGAGSVSVVQTTTATGCFGSASQAVTVNAIPSPTVSGDNDVCDGNVAVYTTQAGQSNYVWSVSAGGTITSGGTGTDNTATVTWSTVGAQSVSVNYDNASGCDALSATTYNVTVNPNPVPSITPSATTVCVGDAGTTYSVPAVGGDTYNWTVVGGTITAGAGTDEITVTWNTAGAGSVSVVQTTTATGCFGSASQAVTVNAIPSPTVSGDNDVCDGNVAVYTTQAGQSNYVWSVSAGGTITSGGTGTDNTATVTWSTVGAQSVSVNYDNASGCDALSATTYNVTVNPNPVPSITPSATTVCVGDAGTTYSVPAVGGDTYNWTVVGGTITAGAGTNSITVTWNTAGAGSVSVVQTTTATGCFGSASQAVTVNAIPSPTVSGDNDVCDGNVAVYTTQAGQSNYVWSVSAGGTITSGGTGTDNTATVTWSTVGAQSVSVNYDNASGCDALSATTYNVTVNPNPVPSITPSATTVCVGDAGTTYSVPAVGGDTYNWTVVGGTITAGAGTDEITVTWNTAGAGSVSVVQTTTATGCFGSASQAVTVNAIPSPTVSGDNDVCDGNVAVYTTQAGQSNYVWSVSAGGTITSGGTGTDNTATVTWSTVGAQSVSVNYDNASGCDALSAMTYNVTVNPNPVPSITPSATTVCVGDAGTTYSVPAVGGDTYNWTVVGGTITAGTGTNSITVTWNTAGAGSVSVVQTTTATGCFGSASQAVTVNAIPSPTVSGDNDVCDGNVAVYTTQAGQSNYVWSVSAGGTITSGGTGTDNTATVTWSTVGAQSVSVNYDNASGCDALSATTYNVTVNPNPVPSITPSATTVCVGDAGTTYSVPAVGGDTYNWTVVGGTITAGTGTNSITVTWNTAGAGSVSVVQTTTATGCFGSASQAVTVNAIPSPTVSGDNDVCDGNVVVYTTQAGQSNYVWSVSAGGTITSGGTGTDNTATVTWSTVGAQSVSVNYDNASGCDALSATTYNVTVNPNPVPSITPSATTVCVGDAGTTYSVPAVGGDTYNWTVVGGTITAGTGTNSITVTWNTAGAGSVSVVQTTTATGCFGSASQAVTVNAIPSPTVSGDNDVCDGNVAVYTTQAGQSNYVWSVSAGGTITSGGTGTDNTATVTWSTVGAQSVSVNYDNASGCDALSATTYNVTVNPNPVPSITPSATTVCVGDAGTTYSVPAVGGDTYNWTVVGGTITAGTGTNSITVTWNTAGAGSVSVVQTTTATGCFGSASQAVTVNAIPSPTVSGDNDVCDGNVVVYTTQAGQSNYVWSVSAGGTITSGGTGTDNTATVTWSTVGAQSVSVNYDNASGCDALSAMTYNVTVNPNPVPSITPSATTVCVGDAGTTYSVPAVGGDTYNWTVVGGTITAGTGTNSITVTWNTAGAGSVSVVQTTTATGCFGSASQAVTVNAIPSPTVSGDNDVCDGNVAVYTTQAGQSNYVWSVSAGGTITSGGTGTDNTATVTWSTVGAQSVSVNYDNASGCDALSATTYNVTVNPNPVPSITPSATTVCVGDAGTTYSVPAVGGDTYNWTVVGGTITAGTGTNSITVTWNTAGAGSVSVVQTTTATGCFGSASQAVTVNAIPSPTVSGDNDVCDGNVVVYTTQAGQSNYVWSVSAGGTITSGGTGTDNTATVTWSTVGAQSVSVNYDNASGCDALSATTYNVTVNPNPVPSITPSATTVCVGDAGTTYSVPAVGGDTYNWTVVGGTITAGTGTNSITVTWNTAGAGSVSVVQTTTATGCFGSASQAVTVNAIPSPTVSGDNDVCDGNVAVYTTQAGQSNYVWSVSAGGTITSGGTGTDNTATVTWSTVGAQSVSVNYDNASGCDALSATTYNVTVNPNPVPSITPSATTVCVGDAGTTYSVPAVGGDTYNWTVVGGTITAGTGTNSITVTWNTAGAGSVSVVQTTTATGCFGSASQAVTVNAIPTLSVSPLAESICDGGTTNIALSTPNGAGDGYRWTISAVSGLTGASAQGSIGTPVAGPIAQTLTLDAANVSGSVTYTIYSVNSLTGCESVGRDVIVTVTPLPTPTISGASNVCENETGVVYSTLAGQTNYIWNVSAGATVTAGGTTSDNTITVDWGSAGAESVSVNYTDANGCTAASATTFSVTVETLPTASISGSTSVCPGVSTDLTFSLTGTGPNYDVIYTDGSSNIIITGVSNGHTVSVTPLATTTYTLVSAVDLGTGCEAVSLTGSATVSVLASPVTASNLAFNTACSDDPIGVTLLLEGGGSASSWDVEVISKDGNLTGGPSVGVIGTGLAETIIFNNTFNNVSSTSGDIVYRVIPNSGGGCSGSPFNITVTINPEPVGTTIAAGTITGCSDEALNYSLQDNINLSNSVLSTFVWSAADNADPDVTGENSGNTSGSVINDIITNTSGVPQDIVYTVTPTSADGCQGNQFNITVTVDPEPVSTASNYNSTICSGEALSRNLQSDISGGLSSTFTWLATTPNGQVSGESTSNQSSSILDDVLINTSTSPQVVIYTVTPISSPFGCSGNPYTVSVTINPEPVTDPLLSTVGVCSDEVLGINLITNGTSGTADRWNVSVVSQDVNLTGTPTTGTGLAATALSGDSYTNVSSISGRVVYRVIPITASPEDCAGDAFDITVTVQPKPVTEPTLSTISACSDNSIGLNLATNGVSVNADRWDVSIVSQDANVTGTPTSGPGLAAGVLASDVFNNISSTPGNVVYRVTPITASPNDCAGNPFDITVTVNPEPVVNTTTPVTVCSDAITGITLTTTGTSGPVSSWTVNLISQDANVSGTPTTGSGLSATAIQNNVFTNVSSTSGNVVYQVIPVTAAGCLGNAYNVTLIVEPEPVTDPTLSAVGLCSDEVLGITLATNGTSVAADRWNVSLVSKDVNLTGTPTTGTGLAAGALAGDSYTNVSSISGRVIYRVTPISASPDDCAGNAFDITVTVQPEPVVLSSLATLSVCSDNVIGLNLATNGVSVNADRWDVSIVSQDANVTGTPTSGPGLAAGALASDVFNNISSTPGNVVYRVTPITASPNDCEGNPFDITVTINPEPVVNTTTPVTVCSDEITGITLTTTGTSGPVSSWTVNLISQDANVSGTPTTGSGLSSTAIQNNIFTNVSSTSGNVVYQVIPVTAAGCLGNAYNVTLTVEPEPVTDPTLSAVGLCSDEVLGITLVTNGTSVAADRWNVSLVSKDVNLIGTPTIGTGLAAGALAGDSFTNTSNSSGNIIYRVTPISASPDDCAGNPFNITVTVQPEPVVLSSLSSLSVCSDNAIGLTLLTNGVSVVADRWDVSIVSQDANVTGTPTSGPGLAAGALSSDVFNNISSTPGNVVYRVTPITASPNDCAGNPFDITVTVNPEPVVNTSTPVTVCSDEITGITLTTTGISGPVSSWTVNLISQDANVSGTPTTGSGLSSTAIQNNIFTNVSSTSGNVVYQVIPVTAAGCLGNAYNVTLTVEPEPVTDPTLSAVGLCSDEVLGITLATNGTSVAADRWNVSLVSKDVNLTGTPTTGTGLAAGALAGDSFTNISGTFGRVVYRVTPISASPDDCAGNPFDITVTVQPVPETAPSIASVSACSDVSIGLTLITTASSAAADRWDVSIVSQDANVTGTPTSGSGLAAGALASDVFNNISSIPGNVVYRVTPITAAPDNCAGNPFDITVTVNPEPVVNTTTPVTVCSDEVTGVTLTTTGTSGPVSSWTVNLISQDANVSGTPTTGSGLSATAIQNNVFTNVSSTSGNVVYEVIPVTAAGCLGDAYNVTLIVEPEPVTDPTLSAVGLCSDDVLGITLITNGTSVAADRWNVSLVSKDVNLTGTPTTGTGLAAGALAGDSYTNTSVTFGRVVYRVTPISASPDDCVGNAFDITVTVQPEPETNPSLSTISVCSDIATGLILNTNPSSVLADRWNVSIVSQDANVTGTPTSGSGLAAGALASDVFNNISSTPGNVVYRVTPITASPNDCAGNPFDITVTVRPEPVVNTTTPVTVCSDEITGITLTTTGTSGPVSSWTVNLISQDANVSGTPTTGSGLSATAIQNNVFTNVSSTSGNVVYEVIPVTAAGCLGDAYNVTLTVEPEPVTDPALASITICSDELLSALLTTNGSSVPADRWDISVVSQDVNLIGTPTTGTGLATGALSGDSFTNTSNTTGRIIYRVTPFSATPQDCAGNAFNITVTVLPEPVTAPSISAKTVCSNDPIGLVLVTNGVSVTANRWDVSLVSQAAGITGTPTTGTGLASTAIQNDVFNNSNNSPQDVVYRVTPISATPADCAGDPFDITVTIEPQPVMAINNINTEICSGSSTNIELSSLTDNAIIRLDAVTNASNVSGFTTPGVTFTPGAGTVAITDVLTNNTNNPISITYEFSIQVNGCPDDVGPFSTVVTVNPNPTLTLTNNKTLICSGDQVDIDLNTPTLNGQINLVSVNYGAASGTLTAPIVYSNGDNINEVITNTTTAAVDVIYEFNVTTTDLCPVTASPASQFITVKVSPDPNFDVINNAPTICSGESANIDITSTTSGAVIELINVTASSAQIQGVLPVGATFLNGANISNILSHTTNTVQTVIYEFEATLNGCISASTISRTITINPIPTMNTSVDALTICEGETTNIVLTNPNNIAGTNYSWTVVDNPNVAGESAGSGGPNTATIAQTLTLAPGVTTTQTVTYNIRPDAGGCNGNIKSIIVTINPTPTITASADETLCSGETTNITINGAPDNVSNTNFSWTVINNVNNVSGAANGSGTAINQTLFVNNNSPSGSVTYRITPNANGCSGAFEDVTVNVNPRPVVFAGFDYAICADEGSISLSASITGAATSGVWTGGNNASGYSNNPVVNGEVIEYTFDVTDSLAGFVTFTLTTNDPDGAGPCTAVSDQITVTINSLPVVDFNGLPADAAENDPPIPLFGSPSGGIFSGDGISGNSFNPAGANVEEDNFVTYTYTEPSTGCTNSITKSIFINGTTPIDVGNDNVQVCLSEPPVLLEANPTGGTWTGTGVANVGGTNYEFDPADADVGTHIVTYSFTNSSGATSTAELTFEVLPVPEVNFVESSNCIDQPITFNDLSTIDNSVFASAAITEWDWEFKDENDVLIFGSTDQNPVVQFLSPGEKFVTLRVTSTTDGKTCTTTVIDRSVTIGEEPDVFFSWQSVCNGDFTAFIDETDLNVGSISNYTWDFSDGVTVSGAGSTTLNELHGNGSETIGTLAAPEHKYFNVGDYDVTLTVETDLGCIKSYTQNIDILPQTEINQFPYFESFDTNDGDWAEEVELLRDPNLNSPNSWVYSNAGSGSILPKYSGDGFWWTGENGTGYYNDEQSWVNGPCFNLSGLNRPMVSMKIISSTDQGFDGAVLQYSTDGGINWENLGGLNEGGINWYNSGSISSKPGDQDFGFGWTGEIQKSEDGTLQWVEVAHNLNAVKGVSNVLLRVAFGSNSDNSEDQINGFAFDDVYVGEKQRLVFLEHFTDLGRVSSRDADIHIESLKNSQIDEFDTVDFTSIQYHINDTGTDIFNQANPGDPSARSIYYGVSQAPSSLLDGSNSGFNGNTFGITTRELDRRALINPLFDISIDTLSTSAEELSVRATFTARQAINEVVTLQVALIENNVVLDGSAQVYNNILKKLLLGGEGKSINNTWVVGQTETVDINWEIDVEIFEPANLYLVAFVQNKSSREIYGTVQKKAQNQNESIVTGIGEDVMEQAKSISVYPNPANGRVNFLIEDIALSDYTWKIVDQRGVSVISGNLEFNALGLYTVSTEELRNGVYYVIIEAQNKPLIYRKLAVMNRR</sequence>
<dbReference type="RefSeq" id="WP_205721237.1">
    <property type="nucleotide sequence ID" value="NZ_CP070608.1"/>
</dbReference>
<dbReference type="InterPro" id="IPR035986">
    <property type="entry name" value="PKD_dom_sf"/>
</dbReference>
<dbReference type="Pfam" id="PF19408">
    <property type="entry name" value="PKD_6"/>
    <property type="match status" value="25"/>
</dbReference>
<evidence type="ECO:0000313" key="2">
    <source>
        <dbReference type="EMBL" id="QSE96723.1"/>
    </source>
</evidence>
<dbReference type="InterPro" id="IPR045829">
    <property type="entry name" value="PKD_6"/>
</dbReference>
<dbReference type="Gene3D" id="2.60.40.10">
    <property type="entry name" value="Immunoglobulins"/>
    <property type="match status" value="3"/>
</dbReference>
<dbReference type="InterPro" id="IPR026444">
    <property type="entry name" value="Secre_tail"/>
</dbReference>
<dbReference type="InterPro" id="IPR045828">
    <property type="entry name" value="PKD_Bacteroidetes"/>
</dbReference>
<dbReference type="EMBL" id="CP070608">
    <property type="protein sequence ID" value="QSE96723.1"/>
    <property type="molecule type" value="Genomic_DNA"/>
</dbReference>
<protein>
    <submittedName>
        <fullName evidence="2">PKD domain-containing protein</fullName>
    </submittedName>
</protein>
<dbReference type="InterPro" id="IPR013783">
    <property type="entry name" value="Ig-like_fold"/>
</dbReference>
<proteinExistence type="predicted"/>
<gene>
    <name evidence="2" type="ORF">JR347_14125</name>
</gene>
<dbReference type="SUPFAM" id="SSF49299">
    <property type="entry name" value="PKD domain"/>
    <property type="match status" value="2"/>
</dbReference>
<keyword evidence="3" id="KW-1185">Reference proteome</keyword>
<dbReference type="InterPro" id="IPR022409">
    <property type="entry name" value="PKD/Chitinase_dom"/>
</dbReference>
<dbReference type="SMART" id="SM00089">
    <property type="entry name" value="PKD"/>
    <property type="match status" value="2"/>
</dbReference>
<reference evidence="2" key="1">
    <citation type="submission" date="2021-02" db="EMBL/GenBank/DDBJ databases">
        <title>Fulvivirga sp. S481 isolated from sea water.</title>
        <authorList>
            <person name="Bae S.S."/>
            <person name="Baek K."/>
        </authorList>
    </citation>
    <scope>NUCLEOTIDE SEQUENCE</scope>
    <source>
        <strain evidence="2">S481</strain>
    </source>
</reference>
<dbReference type="InterPro" id="IPR000601">
    <property type="entry name" value="PKD_dom"/>
</dbReference>
<dbReference type="Proteomes" id="UP000662783">
    <property type="component" value="Chromosome"/>
</dbReference>
<evidence type="ECO:0000259" key="1">
    <source>
        <dbReference type="PROSITE" id="PS50093"/>
    </source>
</evidence>
<name>A0A974WJW6_9BACT</name>
<dbReference type="KEGG" id="fuv:JR347_14125"/>
<organism evidence="2 3">
    <name type="scientific">Fulvivirga lutea</name>
    <dbReference type="NCBI Taxonomy" id="2810512"/>
    <lineage>
        <taxon>Bacteria</taxon>
        <taxon>Pseudomonadati</taxon>
        <taxon>Bacteroidota</taxon>
        <taxon>Cytophagia</taxon>
        <taxon>Cytophagales</taxon>
        <taxon>Fulvivirgaceae</taxon>
        <taxon>Fulvivirga</taxon>
    </lineage>
</organism>
<feature type="domain" description="PKD" evidence="1">
    <location>
        <begin position="6088"/>
        <end position="6160"/>
    </location>
</feature>
<accession>A0A974WJW6</accession>
<dbReference type="Pfam" id="PF18962">
    <property type="entry name" value="Por_Secre_tail"/>
    <property type="match status" value="1"/>
</dbReference>
<dbReference type="Pfam" id="PF19406">
    <property type="entry name" value="PKD_5"/>
    <property type="match status" value="22"/>
</dbReference>
<dbReference type="PROSITE" id="PS50093">
    <property type="entry name" value="PKD"/>
    <property type="match status" value="1"/>
</dbReference>
<evidence type="ECO:0000313" key="3">
    <source>
        <dbReference type="Proteomes" id="UP000662783"/>
    </source>
</evidence>